<keyword evidence="1" id="KW-0472">Membrane</keyword>
<protein>
    <submittedName>
        <fullName evidence="2">Uncharacterized protein</fullName>
    </submittedName>
</protein>
<dbReference type="KEGG" id="esj:SJ05684_a40680"/>
<accession>A0A249PN87</accession>
<keyword evidence="1" id="KW-0812">Transmembrane</keyword>
<reference evidence="2 3" key="1">
    <citation type="submission" date="2017-08" db="EMBL/GenBank/DDBJ databases">
        <title>Multipartite genome sequences of Sinorhizobium species nodulating soybeans.</title>
        <authorList>
            <person name="Tian C.F."/>
        </authorList>
    </citation>
    <scope>NUCLEOTIDE SEQUENCE [LARGE SCALE GENOMIC DNA]</scope>
    <source>
        <strain evidence="2 3">CCBAU 05684</strain>
        <plasmid evidence="3">psj05684a</plasmid>
    </source>
</reference>
<keyword evidence="2" id="KW-0614">Plasmid</keyword>
<evidence type="ECO:0000313" key="3">
    <source>
        <dbReference type="Proteomes" id="UP000217211"/>
    </source>
</evidence>
<dbReference type="AlphaFoldDB" id="A0A249PN87"/>
<organism evidence="2 3">
    <name type="scientific">Sinorhizobium sojae CCBAU 05684</name>
    <dbReference type="NCBI Taxonomy" id="716928"/>
    <lineage>
        <taxon>Bacteria</taxon>
        <taxon>Pseudomonadati</taxon>
        <taxon>Pseudomonadota</taxon>
        <taxon>Alphaproteobacteria</taxon>
        <taxon>Hyphomicrobiales</taxon>
        <taxon>Rhizobiaceae</taxon>
        <taxon>Sinorhizobium/Ensifer group</taxon>
        <taxon>Sinorhizobium</taxon>
    </lineage>
</organism>
<keyword evidence="1" id="KW-1133">Transmembrane helix</keyword>
<dbReference type="EMBL" id="CP023069">
    <property type="protein sequence ID" value="ASY67381.1"/>
    <property type="molecule type" value="Genomic_DNA"/>
</dbReference>
<evidence type="ECO:0000313" key="2">
    <source>
        <dbReference type="EMBL" id="ASY67381.1"/>
    </source>
</evidence>
<gene>
    <name evidence="2" type="ORF">SJ05684_a40680</name>
</gene>
<dbReference type="Proteomes" id="UP000217211">
    <property type="component" value="Plasmid pSJ05684a"/>
</dbReference>
<name>A0A249PN87_9HYPH</name>
<sequence>MAMTWIGTESDGGPISCAAMILVALLFLPEVFGMPVRF</sequence>
<geneLocation type="plasmid" evidence="3">
    <name>psj05684a</name>
</geneLocation>
<feature type="transmembrane region" description="Helical" evidence="1">
    <location>
        <begin position="12"/>
        <end position="32"/>
    </location>
</feature>
<keyword evidence="3" id="KW-1185">Reference proteome</keyword>
<proteinExistence type="predicted"/>
<evidence type="ECO:0000256" key="1">
    <source>
        <dbReference type="SAM" id="Phobius"/>
    </source>
</evidence>